<gene>
    <name evidence="5" type="ORF">GCM10007103_01370</name>
</gene>
<organism evidence="5 6">
    <name type="scientific">Salinimicrobium marinum</name>
    <dbReference type="NCBI Taxonomy" id="680283"/>
    <lineage>
        <taxon>Bacteria</taxon>
        <taxon>Pseudomonadati</taxon>
        <taxon>Bacteroidota</taxon>
        <taxon>Flavobacteriia</taxon>
        <taxon>Flavobacteriales</taxon>
        <taxon>Flavobacteriaceae</taxon>
        <taxon>Salinimicrobium</taxon>
    </lineage>
</organism>
<feature type="domain" description="Acetyl-CoA hydrolase/transferase C-terminal" evidence="4">
    <location>
        <begin position="269"/>
        <end position="421"/>
    </location>
</feature>
<comment type="similarity">
    <text evidence="1">Belongs to the acetyl-CoA hydrolase/transferase family.</text>
</comment>
<dbReference type="PANTHER" id="PTHR21432:SF20">
    <property type="entry name" value="ACETYL-COA HYDROLASE"/>
    <property type="match status" value="1"/>
</dbReference>
<name>A0A918S483_9FLAO</name>
<dbReference type="GO" id="GO:0006083">
    <property type="term" value="P:acetate metabolic process"/>
    <property type="evidence" value="ECO:0007669"/>
    <property type="project" value="InterPro"/>
</dbReference>
<dbReference type="InterPro" id="IPR038460">
    <property type="entry name" value="AcetylCoA_hyd_C_sf"/>
</dbReference>
<evidence type="ECO:0000313" key="5">
    <source>
        <dbReference type="EMBL" id="GHA23898.1"/>
    </source>
</evidence>
<dbReference type="Pfam" id="PF13336">
    <property type="entry name" value="AcetylCoA_hyd_C"/>
    <property type="match status" value="1"/>
</dbReference>
<dbReference type="Pfam" id="PF02550">
    <property type="entry name" value="AcetylCoA_hydro"/>
    <property type="match status" value="1"/>
</dbReference>
<dbReference type="InterPro" id="IPR026888">
    <property type="entry name" value="AcetylCoA_hyd_C"/>
</dbReference>
<accession>A0A918S483</accession>
<reference evidence="5" key="2">
    <citation type="submission" date="2020-09" db="EMBL/GenBank/DDBJ databases">
        <authorList>
            <person name="Sun Q."/>
            <person name="Kim S."/>
        </authorList>
    </citation>
    <scope>NUCLEOTIDE SEQUENCE</scope>
    <source>
        <strain evidence="5">KCTC 12719</strain>
    </source>
</reference>
<proteinExistence type="inferred from homology"/>
<dbReference type="Gene3D" id="3.40.1080.10">
    <property type="entry name" value="Glutaconate Coenzyme A-transferase"/>
    <property type="match status" value="1"/>
</dbReference>
<sequence length="426" mass="46495">MRSNELNIVYAAEAVARVKSGNRIFFHGAAMTPNVLIDALCDRYKELQEVELIQIHTEGNARYTQAPYREAFITNSCFVGSNVREAANSAYGAYIPIFLSEVHLLFRKNILPLDVAFIQVSPPDSHGFCSLGVSVDITLPAVQTAKKIIAQINPNVPRTHGDGIIHVSKIDAAIEVDEPIHSHALTTPTEVERQIGKHVAELVEDGATLQMGIGGIPNVVLSNLMNHKRLGIHTELFSDGILPLVEKGIITGEEKEIKTGKIVTCFAMGSPKLYDFVNDNPLVHFKEAAYTNDTAIIRRNPKVTAINSAIEIDLTGQICADTIGKYQYSGVGGQMDFIRGASLSEGGKAIFALPSVTQKGISKIVPFLKEGAGVTTTRAHVHYIATEYGVVNLYGKNLKQRAKALISIAHPDHREALEKAAFERFF</sequence>
<dbReference type="Gene3D" id="3.30.750.70">
    <property type="entry name" value="4-hydroxybutyrate coenzyme like domains"/>
    <property type="match status" value="1"/>
</dbReference>
<dbReference type="Gene3D" id="3.40.1080.20">
    <property type="entry name" value="Acetyl-CoA hydrolase/transferase C-terminal domain"/>
    <property type="match status" value="1"/>
</dbReference>
<keyword evidence="2" id="KW-0808">Transferase</keyword>
<dbReference type="GO" id="GO:0008775">
    <property type="term" value="F:acetate CoA-transferase activity"/>
    <property type="evidence" value="ECO:0007669"/>
    <property type="project" value="InterPro"/>
</dbReference>
<keyword evidence="6" id="KW-1185">Reference proteome</keyword>
<evidence type="ECO:0000259" key="4">
    <source>
        <dbReference type="Pfam" id="PF13336"/>
    </source>
</evidence>
<dbReference type="RefSeq" id="WP_189602703.1">
    <property type="nucleotide sequence ID" value="NZ_BMXB01000001.1"/>
</dbReference>
<feature type="domain" description="Acetyl-CoA hydrolase/transferase N-terminal" evidence="3">
    <location>
        <begin position="11"/>
        <end position="178"/>
    </location>
</feature>
<dbReference type="InterPro" id="IPR003702">
    <property type="entry name" value="ActCoA_hydro_N"/>
</dbReference>
<comment type="caution">
    <text evidence="5">The sequence shown here is derived from an EMBL/GenBank/DDBJ whole genome shotgun (WGS) entry which is preliminary data.</text>
</comment>
<dbReference type="Proteomes" id="UP000610456">
    <property type="component" value="Unassembled WGS sequence"/>
</dbReference>
<protein>
    <submittedName>
        <fullName evidence="5">4-hydroxybutyrate CoA-transferase</fullName>
    </submittedName>
</protein>
<dbReference type="PANTHER" id="PTHR21432">
    <property type="entry name" value="ACETYL-COA HYDROLASE-RELATED"/>
    <property type="match status" value="1"/>
</dbReference>
<dbReference type="EMBL" id="BMXB01000001">
    <property type="protein sequence ID" value="GHA23898.1"/>
    <property type="molecule type" value="Genomic_DNA"/>
</dbReference>
<evidence type="ECO:0000256" key="2">
    <source>
        <dbReference type="ARBA" id="ARBA00022679"/>
    </source>
</evidence>
<dbReference type="AlphaFoldDB" id="A0A918S483"/>
<evidence type="ECO:0000256" key="1">
    <source>
        <dbReference type="ARBA" id="ARBA00009632"/>
    </source>
</evidence>
<dbReference type="InterPro" id="IPR046433">
    <property type="entry name" value="ActCoA_hydro"/>
</dbReference>
<evidence type="ECO:0000259" key="3">
    <source>
        <dbReference type="Pfam" id="PF02550"/>
    </source>
</evidence>
<evidence type="ECO:0000313" key="6">
    <source>
        <dbReference type="Proteomes" id="UP000610456"/>
    </source>
</evidence>
<dbReference type="InterPro" id="IPR037171">
    <property type="entry name" value="NagB/RpiA_transferase-like"/>
</dbReference>
<dbReference type="SUPFAM" id="SSF100950">
    <property type="entry name" value="NagB/RpiA/CoA transferase-like"/>
    <property type="match status" value="2"/>
</dbReference>
<reference evidence="5" key="1">
    <citation type="journal article" date="2014" name="Int. J. Syst. Evol. Microbiol.">
        <title>Complete genome sequence of Corynebacterium casei LMG S-19264T (=DSM 44701T), isolated from a smear-ripened cheese.</title>
        <authorList>
            <consortium name="US DOE Joint Genome Institute (JGI-PGF)"/>
            <person name="Walter F."/>
            <person name="Albersmeier A."/>
            <person name="Kalinowski J."/>
            <person name="Ruckert C."/>
        </authorList>
    </citation>
    <scope>NUCLEOTIDE SEQUENCE</scope>
    <source>
        <strain evidence="5">KCTC 12719</strain>
    </source>
</reference>